<evidence type="ECO:0000259" key="11">
    <source>
        <dbReference type="PROSITE" id="PS50262"/>
    </source>
</evidence>
<evidence type="ECO:0000256" key="1">
    <source>
        <dbReference type="ARBA" id="ARBA00004651"/>
    </source>
</evidence>
<keyword evidence="8 9" id="KW-0807">Transducer</keyword>
<feature type="transmembrane region" description="Helical" evidence="10">
    <location>
        <begin position="100"/>
        <end position="126"/>
    </location>
</feature>
<feature type="transmembrane region" description="Helical" evidence="10">
    <location>
        <begin position="58"/>
        <end position="80"/>
    </location>
</feature>
<dbReference type="PROSITE" id="PS00237">
    <property type="entry name" value="G_PROTEIN_RECEP_F1_1"/>
    <property type="match status" value="1"/>
</dbReference>
<dbReference type="STRING" id="29139.ENSVURP00010016808"/>
<dbReference type="PRINTS" id="PR02108">
    <property type="entry name" value="MRGPCRFAMILY"/>
</dbReference>
<dbReference type="InterPro" id="IPR000276">
    <property type="entry name" value="GPCR_Rhodpsn"/>
</dbReference>
<evidence type="ECO:0000256" key="5">
    <source>
        <dbReference type="ARBA" id="ARBA00023040"/>
    </source>
</evidence>
<protein>
    <recommendedName>
        <fullName evidence="11">G-protein coupled receptors family 1 profile domain-containing protein</fullName>
    </recommendedName>
</protein>
<reference evidence="13" key="1">
    <citation type="submission" date="2018-12" db="EMBL/GenBank/DDBJ databases">
        <authorList>
            <person name="Yazar S."/>
        </authorList>
    </citation>
    <scope>NUCLEOTIDE SEQUENCE [LARGE SCALE GENOMIC DNA]</scope>
</reference>
<dbReference type="Ensembl" id="ENSVURT00010019104.1">
    <property type="protein sequence ID" value="ENSVURP00010016808.1"/>
    <property type="gene ID" value="ENSVURG00010012864.1"/>
</dbReference>
<dbReference type="PANTHER" id="PTHR11334:SF29">
    <property type="entry name" value="MAS-RELATED G-PROTEIN COUPLED RECEPTOR MEMBER X2"/>
    <property type="match status" value="1"/>
</dbReference>
<evidence type="ECO:0000256" key="3">
    <source>
        <dbReference type="ARBA" id="ARBA00022692"/>
    </source>
</evidence>
<dbReference type="CDD" id="cd14973">
    <property type="entry name" value="7tmA_Mrgpr"/>
    <property type="match status" value="1"/>
</dbReference>
<proteinExistence type="inferred from homology"/>
<keyword evidence="2" id="KW-1003">Cell membrane</keyword>
<evidence type="ECO:0000313" key="13">
    <source>
        <dbReference type="Proteomes" id="UP000314987"/>
    </source>
</evidence>
<dbReference type="PANTHER" id="PTHR11334">
    <property type="entry name" value="MAS-RELATED G-PROTEIN COUPLED RECEPTOR"/>
    <property type="match status" value="1"/>
</dbReference>
<dbReference type="Pfam" id="PF00001">
    <property type="entry name" value="7tm_1"/>
    <property type="match status" value="1"/>
</dbReference>
<dbReference type="InterPro" id="IPR026234">
    <property type="entry name" value="MRGPCRFAMILY"/>
</dbReference>
<keyword evidence="3 9" id="KW-0812">Transmembrane</keyword>
<accession>A0A4X2KYP6</accession>
<keyword evidence="4 10" id="KW-1133">Transmembrane helix</keyword>
<dbReference type="OMA" id="WALAGMH"/>
<evidence type="ECO:0000256" key="2">
    <source>
        <dbReference type="ARBA" id="ARBA00022475"/>
    </source>
</evidence>
<evidence type="ECO:0000256" key="6">
    <source>
        <dbReference type="ARBA" id="ARBA00023136"/>
    </source>
</evidence>
<keyword evidence="7 9" id="KW-0675">Receptor</keyword>
<feature type="transmembrane region" description="Helical" evidence="10">
    <location>
        <begin position="23"/>
        <end position="46"/>
    </location>
</feature>
<reference evidence="12" key="2">
    <citation type="submission" date="2025-08" db="UniProtKB">
        <authorList>
            <consortium name="Ensembl"/>
        </authorList>
    </citation>
    <scope>IDENTIFICATION</scope>
</reference>
<dbReference type="AlphaFoldDB" id="A0A4X2KYP6"/>
<evidence type="ECO:0000256" key="8">
    <source>
        <dbReference type="ARBA" id="ARBA00023224"/>
    </source>
</evidence>
<feature type="transmembrane region" description="Helical" evidence="10">
    <location>
        <begin position="170"/>
        <end position="195"/>
    </location>
</feature>
<reference evidence="12" key="3">
    <citation type="submission" date="2025-09" db="UniProtKB">
        <authorList>
            <consortium name="Ensembl"/>
        </authorList>
    </citation>
    <scope>IDENTIFICATION</scope>
</reference>
<dbReference type="InterPro" id="IPR017452">
    <property type="entry name" value="GPCR_Rhodpsn_7TM"/>
</dbReference>
<evidence type="ECO:0000313" key="12">
    <source>
        <dbReference type="Ensembl" id="ENSVURP00010016808.1"/>
    </source>
</evidence>
<dbReference type="Gene3D" id="1.20.1070.10">
    <property type="entry name" value="Rhodopsin 7-helix transmembrane proteins"/>
    <property type="match status" value="1"/>
</dbReference>
<comment type="subcellular location">
    <subcellularLocation>
        <location evidence="1">Cell membrane</location>
        <topology evidence="1">Multi-pass membrane protein</topology>
    </subcellularLocation>
</comment>
<dbReference type="Proteomes" id="UP000314987">
    <property type="component" value="Unassembled WGS sequence"/>
</dbReference>
<evidence type="ECO:0000256" key="7">
    <source>
        <dbReference type="ARBA" id="ARBA00023170"/>
    </source>
</evidence>
<dbReference type="PROSITE" id="PS50262">
    <property type="entry name" value="G_PROTEIN_RECEP_F1_2"/>
    <property type="match status" value="1"/>
</dbReference>
<feature type="domain" description="G-protein coupled receptors family 1 profile" evidence="11">
    <location>
        <begin position="38"/>
        <end position="260"/>
    </location>
</feature>
<dbReference type="PRINTS" id="PR00237">
    <property type="entry name" value="GPCRRHODOPSN"/>
</dbReference>
<keyword evidence="13" id="KW-1185">Reference proteome</keyword>
<comment type="similarity">
    <text evidence="9">Belongs to the G-protein coupled receptor 1 family.</text>
</comment>
<dbReference type="GeneTree" id="ENSGT01030000234639"/>
<name>A0A4X2KYP6_VOMUR</name>
<evidence type="ECO:0000256" key="4">
    <source>
        <dbReference type="ARBA" id="ARBA00022989"/>
    </source>
</evidence>
<organism evidence="12 13">
    <name type="scientific">Vombatus ursinus</name>
    <name type="common">Common wombat</name>
    <dbReference type="NCBI Taxonomy" id="29139"/>
    <lineage>
        <taxon>Eukaryota</taxon>
        <taxon>Metazoa</taxon>
        <taxon>Chordata</taxon>
        <taxon>Craniata</taxon>
        <taxon>Vertebrata</taxon>
        <taxon>Euteleostomi</taxon>
        <taxon>Mammalia</taxon>
        <taxon>Metatheria</taxon>
        <taxon>Diprotodontia</taxon>
        <taxon>Vombatidae</taxon>
        <taxon>Vombatus</taxon>
    </lineage>
</organism>
<feature type="transmembrane region" description="Helical" evidence="10">
    <location>
        <begin position="138"/>
        <end position="164"/>
    </location>
</feature>
<keyword evidence="5 9" id="KW-0297">G-protein coupled receptor</keyword>
<evidence type="ECO:0000256" key="9">
    <source>
        <dbReference type="RuleBase" id="RU000688"/>
    </source>
</evidence>
<feature type="transmembrane region" description="Helical" evidence="10">
    <location>
        <begin position="246"/>
        <end position="263"/>
    </location>
</feature>
<dbReference type="GO" id="GO:0005886">
    <property type="term" value="C:plasma membrane"/>
    <property type="evidence" value="ECO:0007669"/>
    <property type="project" value="UniProtKB-SubCell"/>
</dbReference>
<dbReference type="SUPFAM" id="SSF81321">
    <property type="entry name" value="Family A G protein-coupled receptor-like"/>
    <property type="match status" value="1"/>
</dbReference>
<feature type="transmembrane region" description="Helical" evidence="10">
    <location>
        <begin position="207"/>
        <end position="226"/>
    </location>
</feature>
<sequence>MTPAIWTKASPPGELQKLYLGDWMIIFSLLIALVGLVGNSIVLWLLGFRIPRNPCSVYILNLAVADDLFLCCYFLMYINYLFGPFYSWLVSEVQFHLTYMFYTMDLSLLAAISTERCLAVLFPIWYRCHRPKRTSAAVCAVLWFLTGLFGVTVYAFCYPLFIAGFCSPSLFTGVACLFLLAFVLCVSSLTLLLRVQCSSQRPQRPRLYLLVLLTVLMFLLCGLPLGITDVIEFVTNSSFMPHRLPWLLACVNSSANPFIYFFLGSQRHKRREPLRAVLQRALEDEEDPHTTISETRYKLRSS</sequence>
<dbReference type="GO" id="GO:0004930">
    <property type="term" value="F:G protein-coupled receptor activity"/>
    <property type="evidence" value="ECO:0007669"/>
    <property type="project" value="UniProtKB-KW"/>
</dbReference>
<keyword evidence="6 10" id="KW-0472">Membrane</keyword>
<evidence type="ECO:0000256" key="10">
    <source>
        <dbReference type="SAM" id="Phobius"/>
    </source>
</evidence>